<evidence type="ECO:0000256" key="2">
    <source>
        <dbReference type="ARBA" id="ARBA00022793"/>
    </source>
</evidence>
<dbReference type="PANTHER" id="PTHR45229">
    <property type="entry name" value="CONSTITUTIVE ORNITHINE DECARBOXYLASE"/>
    <property type="match status" value="1"/>
</dbReference>
<feature type="domain" description="Orn/Lys/Arg decarboxylase C-terminal" evidence="6">
    <location>
        <begin position="483"/>
        <end position="598"/>
    </location>
</feature>
<proteinExistence type="inferred from homology"/>
<dbReference type="PANTHER" id="PTHR45229:SF3">
    <property type="entry name" value="BIODEGRADATIVE ARGININE DECARBOXYLASE"/>
    <property type="match status" value="1"/>
</dbReference>
<dbReference type="Gene3D" id="3.40.640.10">
    <property type="entry name" value="Type I PLP-dependent aspartate aminotransferase-like (Major domain)"/>
    <property type="match status" value="1"/>
</dbReference>
<organism evidence="7 8">
    <name type="scientific">Dialister succinatiphilus YIT 11850</name>
    <dbReference type="NCBI Taxonomy" id="742743"/>
    <lineage>
        <taxon>Bacteria</taxon>
        <taxon>Bacillati</taxon>
        <taxon>Bacillota</taxon>
        <taxon>Negativicutes</taxon>
        <taxon>Veillonellales</taxon>
        <taxon>Veillonellaceae</taxon>
        <taxon>Dialister</taxon>
    </lineage>
</organism>
<dbReference type="EMBL" id="ADLT01000052">
    <property type="protein sequence ID" value="EHO62463.1"/>
    <property type="molecule type" value="Genomic_DNA"/>
</dbReference>
<evidence type="ECO:0000313" key="7">
    <source>
        <dbReference type="EMBL" id="EHO62463.1"/>
    </source>
</evidence>
<keyword evidence="3" id="KW-0663">Pyridoxal phosphate</keyword>
<comment type="similarity">
    <text evidence="1">Belongs to the Orn/Lys/Arg decarboxylase class-I family.</text>
</comment>
<dbReference type="HOGENOM" id="CLU_014292_3_0_9"/>
<dbReference type="PATRIC" id="fig|742743.3.peg.1619"/>
<evidence type="ECO:0000256" key="1">
    <source>
        <dbReference type="ARBA" id="ARBA00010671"/>
    </source>
</evidence>
<name>H1D1V0_9FIRM</name>
<dbReference type="GO" id="GO:0006527">
    <property type="term" value="P:L-arginine catabolic process"/>
    <property type="evidence" value="ECO:0007669"/>
    <property type="project" value="TreeGrafter"/>
</dbReference>
<keyword evidence="4" id="KW-0456">Lyase</keyword>
<evidence type="ECO:0008006" key="9">
    <source>
        <dbReference type="Google" id="ProtNLM"/>
    </source>
</evidence>
<gene>
    <name evidence="7" type="ORF">HMPREF9453_01588</name>
</gene>
<dbReference type="InterPro" id="IPR015422">
    <property type="entry name" value="PyrdxlP-dep_Trfase_small"/>
</dbReference>
<keyword evidence="2" id="KW-0210">Decarboxylase</keyword>
<dbReference type="InterPro" id="IPR011193">
    <property type="entry name" value="Orn/lys/arg_de-COase"/>
</dbReference>
<evidence type="ECO:0000313" key="8">
    <source>
        <dbReference type="Proteomes" id="UP000003277"/>
    </source>
</evidence>
<comment type="caution">
    <text evidence="7">The sequence shown here is derived from an EMBL/GenBank/DDBJ whole genome shotgun (WGS) entry which is preliminary data.</text>
</comment>
<dbReference type="eggNOG" id="COG1982">
    <property type="taxonomic scope" value="Bacteria"/>
</dbReference>
<dbReference type="InterPro" id="IPR000310">
    <property type="entry name" value="Orn/Lys/Arg_deCO2ase_major_dom"/>
</dbReference>
<evidence type="ECO:0000256" key="3">
    <source>
        <dbReference type="ARBA" id="ARBA00022898"/>
    </source>
</evidence>
<dbReference type="Pfam" id="PF01276">
    <property type="entry name" value="OKR_DC_1"/>
    <property type="match status" value="1"/>
</dbReference>
<dbReference type="GO" id="GO:0005829">
    <property type="term" value="C:cytosol"/>
    <property type="evidence" value="ECO:0007669"/>
    <property type="project" value="TreeGrafter"/>
</dbReference>
<feature type="domain" description="Orn/Lys/Arg decarboxylases family 1 pyridoxal-P attachment site" evidence="5">
    <location>
        <begin position="12"/>
        <end position="449"/>
    </location>
</feature>
<dbReference type="Pfam" id="PF03711">
    <property type="entry name" value="OKR_DC_1_C"/>
    <property type="match status" value="1"/>
</dbReference>
<dbReference type="InterPro" id="IPR008286">
    <property type="entry name" value="Prn/Lys/Arg_de-COase_C"/>
</dbReference>
<dbReference type="InterPro" id="IPR015424">
    <property type="entry name" value="PyrdxlP-dep_Trfase"/>
</dbReference>
<accession>H1D1V0</accession>
<protein>
    <recommendedName>
        <fullName evidence="9">Orn/Lys/Arg decarboxylases family 1 pyridoxal-P attachment site domain-containing protein</fullName>
    </recommendedName>
</protein>
<evidence type="ECO:0000259" key="6">
    <source>
        <dbReference type="Pfam" id="PF03711"/>
    </source>
</evidence>
<dbReference type="Proteomes" id="UP000003277">
    <property type="component" value="Unassembled WGS sequence"/>
</dbReference>
<dbReference type="InterPro" id="IPR015421">
    <property type="entry name" value="PyrdxlP-dep_Trfase_major"/>
</dbReference>
<evidence type="ECO:0000259" key="5">
    <source>
        <dbReference type="Pfam" id="PF01276"/>
    </source>
</evidence>
<dbReference type="GO" id="GO:0030170">
    <property type="term" value="F:pyridoxal phosphate binding"/>
    <property type="evidence" value="ECO:0007669"/>
    <property type="project" value="TreeGrafter"/>
</dbReference>
<dbReference type="Gene3D" id="3.90.100.10">
    <property type="entry name" value="Orn/Lys/Arg decarboxylase, C-terminal domain"/>
    <property type="match status" value="1"/>
</dbReference>
<dbReference type="InterPro" id="IPR036633">
    <property type="entry name" value="Prn/Lys/Arg_de-COase_C_sf"/>
</dbReference>
<keyword evidence="8" id="KW-1185">Reference proteome</keyword>
<dbReference type="GO" id="GO:0008792">
    <property type="term" value="F:arginine decarboxylase activity"/>
    <property type="evidence" value="ECO:0007669"/>
    <property type="project" value="TreeGrafter"/>
</dbReference>
<dbReference type="AlphaFoldDB" id="H1D1V0"/>
<dbReference type="SUPFAM" id="SSF55904">
    <property type="entry name" value="Ornithine decarboxylase C-terminal domain"/>
    <property type="match status" value="1"/>
</dbReference>
<sequence>MKKDKNKIKSLPPFTAALLAEAGKKRCDFDTPGHHSGSFFNLTDEGKIFTTALGEGMFKADISDSSSAIGDPSSHEGVSGEAERLAASVWGSDECFFVLGGTSTSNRICANALLSPGDLVLFDRNNHKSTWQGALLEAGALPVYLSSCRNDCGVIGPILAASLEETHLREEIRKISPRLAEKKRPFRLACLQICTYDGLFYNIRKILKKIGPLCEYILFDDAWGGHENFIPLLKDAAVLRFPLSEESPGILITQSVHKQLSGFSMTSQIHKKDSHIREKSYYLPHDVMQDTFLMHISTSPYYPLLAGLEMNAFMHKEKGAILWKKAFLSATRFKKALLKETTLFSPFLPPLVHGRKWEEEKTSVLMEDAAFFTPGPDETWHGFDRSAADLCLLDPCKILLTTGTFSESRKHSIPAPLLSAYLERKGITPEKSDFYTLLFLAEPGDTKKKYKYLMHWLKQFEKAYFQNCPMDRFMPSVKALPGEGLQDYCRRFHDFLLSHHAGELQQCLFREEDFPPRPLSPKRAHENFIRGNRKKIPLKEAKGHISLENILPYPPGICALATGEEWTEKVLSYFLFLEEYGKEFPDFTPEIPGIHHDEKGEPSVWVSYPE</sequence>
<dbReference type="OrthoDB" id="9815233at2"/>
<evidence type="ECO:0000256" key="4">
    <source>
        <dbReference type="ARBA" id="ARBA00023239"/>
    </source>
</evidence>
<reference evidence="7 8" key="1">
    <citation type="submission" date="2011-11" db="EMBL/GenBank/DDBJ databases">
        <title>The Genome Sequence of Dialister succinatiphilus YIT 11850.</title>
        <authorList>
            <consortium name="The Broad Institute Genome Sequencing Platform"/>
            <person name="Earl A."/>
            <person name="Ward D."/>
            <person name="Feldgarden M."/>
            <person name="Gevers D."/>
            <person name="Morotomi M."/>
            <person name="Young S.K."/>
            <person name="Zeng Q."/>
            <person name="Gargeya S."/>
            <person name="Fitzgerald M."/>
            <person name="Haas B."/>
            <person name="Abouelleil A."/>
            <person name="Alvarado L."/>
            <person name="Arachchi H.M."/>
            <person name="Berlin A."/>
            <person name="Brown A."/>
            <person name="Chapman S.B."/>
            <person name="Dunbar C."/>
            <person name="Gearin G."/>
            <person name="Goldberg J."/>
            <person name="Griggs A."/>
            <person name="Gujja S."/>
            <person name="Heiman D."/>
            <person name="Howarth C."/>
            <person name="Lui A."/>
            <person name="MacDonald P.J.P."/>
            <person name="Montmayeur A."/>
            <person name="Murphy C."/>
            <person name="Neiman D."/>
            <person name="Pearson M."/>
            <person name="Priest M."/>
            <person name="Roberts A."/>
            <person name="Saif S."/>
            <person name="Shea T."/>
            <person name="Sisk P."/>
            <person name="Stolte C."/>
            <person name="Sykes S."/>
            <person name="Wortman J."/>
            <person name="Nusbaum C."/>
            <person name="Birren B."/>
        </authorList>
    </citation>
    <scope>NUCLEOTIDE SEQUENCE [LARGE SCALE GENOMIC DNA]</scope>
    <source>
        <strain evidence="7 8">YIT 11850</strain>
    </source>
</reference>
<dbReference type="Gene3D" id="3.90.1150.10">
    <property type="entry name" value="Aspartate Aminotransferase, domain 1"/>
    <property type="match status" value="1"/>
</dbReference>
<dbReference type="STRING" id="742743.HMPREF9453_01588"/>
<dbReference type="SUPFAM" id="SSF53383">
    <property type="entry name" value="PLP-dependent transferases"/>
    <property type="match status" value="1"/>
</dbReference>
<dbReference type="RefSeq" id="WP_008860082.1">
    <property type="nucleotide sequence ID" value="NZ_JH591188.1"/>
</dbReference>